<dbReference type="Pfam" id="PF01896">
    <property type="entry name" value="DNA_primase_S"/>
    <property type="match status" value="1"/>
</dbReference>
<keyword evidence="6 9" id="KW-0235">DNA replication</keyword>
<dbReference type="Proteomes" id="UP000006906">
    <property type="component" value="Chromosome 7"/>
</dbReference>
<organism evidence="11 12">
    <name type="scientific">Chlamydomonas reinhardtii</name>
    <name type="common">Chlamydomonas smithii</name>
    <dbReference type="NCBI Taxonomy" id="3055"/>
    <lineage>
        <taxon>Eukaryota</taxon>
        <taxon>Viridiplantae</taxon>
        <taxon>Chlorophyta</taxon>
        <taxon>core chlorophytes</taxon>
        <taxon>Chlorophyceae</taxon>
        <taxon>CS clade</taxon>
        <taxon>Chlamydomonadales</taxon>
        <taxon>Chlamydomonadaceae</taxon>
        <taxon>Chlamydomonas</taxon>
    </lineage>
</organism>
<dbReference type="FunFam" id="3.90.920.10:FF:000016">
    <property type="entry name" value="DNA primase"/>
    <property type="match status" value="1"/>
</dbReference>
<dbReference type="SUPFAM" id="SSF56747">
    <property type="entry name" value="Prim-pol domain"/>
    <property type="match status" value="1"/>
</dbReference>
<dbReference type="GO" id="GO:0046872">
    <property type="term" value="F:metal ion binding"/>
    <property type="evidence" value="ECO:0007669"/>
    <property type="project" value="UniProtKB-KW"/>
</dbReference>
<keyword evidence="5" id="KW-0548">Nucleotidyltransferase</keyword>
<evidence type="ECO:0000256" key="1">
    <source>
        <dbReference type="ARBA" id="ARBA00009762"/>
    </source>
</evidence>
<dbReference type="EMBL" id="CM008968">
    <property type="protein sequence ID" value="PNW80312.1"/>
    <property type="molecule type" value="Genomic_DNA"/>
</dbReference>
<feature type="compositionally biased region" description="Basic and acidic residues" evidence="10">
    <location>
        <begin position="1"/>
        <end position="10"/>
    </location>
</feature>
<evidence type="ECO:0000256" key="8">
    <source>
        <dbReference type="ARBA" id="ARBA00023163"/>
    </source>
</evidence>
<accession>A0A2K3DIG3</accession>
<dbReference type="GO" id="GO:0005658">
    <property type="term" value="C:alpha DNA polymerase:primase complex"/>
    <property type="evidence" value="ECO:0000318"/>
    <property type="project" value="GO_Central"/>
</dbReference>
<keyword evidence="3 9" id="KW-0639">Primosome</keyword>
<evidence type="ECO:0000256" key="6">
    <source>
        <dbReference type="ARBA" id="ARBA00022705"/>
    </source>
</evidence>
<evidence type="ECO:0000256" key="10">
    <source>
        <dbReference type="SAM" id="MobiDB-lite"/>
    </source>
</evidence>
<keyword evidence="8" id="KW-0804">Transcription</keyword>
<dbReference type="AlphaFoldDB" id="A0A2K3DIG3"/>
<proteinExistence type="inferred from homology"/>
<evidence type="ECO:0000256" key="5">
    <source>
        <dbReference type="ARBA" id="ARBA00022695"/>
    </source>
</evidence>
<dbReference type="FunCoup" id="A0A2K3DIG3">
    <property type="interactions" value="1103"/>
</dbReference>
<dbReference type="KEGG" id="cre:CHLRE_07g312350v5"/>
<reference evidence="11 12" key="1">
    <citation type="journal article" date="2007" name="Science">
        <title>The Chlamydomonas genome reveals the evolution of key animal and plant functions.</title>
        <authorList>
            <person name="Merchant S.S."/>
            <person name="Prochnik S.E."/>
            <person name="Vallon O."/>
            <person name="Harris E.H."/>
            <person name="Karpowicz S.J."/>
            <person name="Witman G.B."/>
            <person name="Terry A."/>
            <person name="Salamov A."/>
            <person name="Fritz-Laylin L.K."/>
            <person name="Marechal-Drouard L."/>
            <person name="Marshall W.F."/>
            <person name="Qu L.H."/>
            <person name="Nelson D.R."/>
            <person name="Sanderfoot A.A."/>
            <person name="Spalding M.H."/>
            <person name="Kapitonov V.V."/>
            <person name="Ren Q."/>
            <person name="Ferris P."/>
            <person name="Lindquist E."/>
            <person name="Shapiro H."/>
            <person name="Lucas S.M."/>
            <person name="Grimwood J."/>
            <person name="Schmutz J."/>
            <person name="Cardol P."/>
            <person name="Cerutti H."/>
            <person name="Chanfreau G."/>
            <person name="Chen C.L."/>
            <person name="Cognat V."/>
            <person name="Croft M.T."/>
            <person name="Dent R."/>
            <person name="Dutcher S."/>
            <person name="Fernandez E."/>
            <person name="Fukuzawa H."/>
            <person name="Gonzalez-Ballester D."/>
            <person name="Gonzalez-Halphen D."/>
            <person name="Hallmann A."/>
            <person name="Hanikenne M."/>
            <person name="Hippler M."/>
            <person name="Inwood W."/>
            <person name="Jabbari K."/>
            <person name="Kalanon M."/>
            <person name="Kuras R."/>
            <person name="Lefebvre P.A."/>
            <person name="Lemaire S.D."/>
            <person name="Lobanov A.V."/>
            <person name="Lohr M."/>
            <person name="Manuell A."/>
            <person name="Meier I."/>
            <person name="Mets L."/>
            <person name="Mittag M."/>
            <person name="Mittelmeier T."/>
            <person name="Moroney J.V."/>
            <person name="Moseley J."/>
            <person name="Napoli C."/>
            <person name="Nedelcu A.M."/>
            <person name="Niyogi K."/>
            <person name="Novoselov S.V."/>
            <person name="Paulsen I.T."/>
            <person name="Pazour G."/>
            <person name="Purton S."/>
            <person name="Ral J.P."/>
            <person name="Riano-Pachon D.M."/>
            <person name="Riekhof W."/>
            <person name="Rymarquis L."/>
            <person name="Schroda M."/>
            <person name="Stern D."/>
            <person name="Umen J."/>
            <person name="Willows R."/>
            <person name="Wilson N."/>
            <person name="Zimmer S.L."/>
            <person name="Allmer J."/>
            <person name="Balk J."/>
            <person name="Bisova K."/>
            <person name="Chen C.J."/>
            <person name="Elias M."/>
            <person name="Gendler K."/>
            <person name="Hauser C."/>
            <person name="Lamb M.R."/>
            <person name="Ledford H."/>
            <person name="Long J.C."/>
            <person name="Minagawa J."/>
            <person name="Page M.D."/>
            <person name="Pan J."/>
            <person name="Pootakham W."/>
            <person name="Roje S."/>
            <person name="Rose A."/>
            <person name="Stahlberg E."/>
            <person name="Terauchi A.M."/>
            <person name="Yang P."/>
            <person name="Ball S."/>
            <person name="Bowler C."/>
            <person name="Dieckmann C.L."/>
            <person name="Gladyshev V.N."/>
            <person name="Green P."/>
            <person name="Jorgensen R."/>
            <person name="Mayfield S."/>
            <person name="Mueller-Roeber B."/>
            <person name="Rajamani S."/>
            <person name="Sayre R.T."/>
            <person name="Brokstein P."/>
            <person name="Dubchak I."/>
            <person name="Goodstein D."/>
            <person name="Hornick L."/>
            <person name="Huang Y.W."/>
            <person name="Jhaveri J."/>
            <person name="Luo Y."/>
            <person name="Martinez D."/>
            <person name="Ngau W.C."/>
            <person name="Otillar B."/>
            <person name="Poliakov A."/>
            <person name="Porter A."/>
            <person name="Szajkowski L."/>
            <person name="Werner G."/>
            <person name="Zhou K."/>
            <person name="Grigoriev I.V."/>
            <person name="Rokhsar D.S."/>
            <person name="Grossman A.R."/>
        </authorList>
    </citation>
    <scope>NUCLEOTIDE SEQUENCE [LARGE SCALE GENOMIC DNA]</scope>
    <source>
        <strain evidence="12">CC-503</strain>
    </source>
</reference>
<evidence type="ECO:0000256" key="3">
    <source>
        <dbReference type="ARBA" id="ARBA00022515"/>
    </source>
</evidence>
<dbReference type="GO" id="GO:0003899">
    <property type="term" value="F:DNA-directed RNA polymerase activity"/>
    <property type="evidence" value="ECO:0000318"/>
    <property type="project" value="GO_Central"/>
</dbReference>
<gene>
    <name evidence="11" type="ORF">CHLRE_07g312350v5</name>
</gene>
<sequence>MADTSKKQRLDQGGTDGPRISVQEAMPTYYAKLFPTQHMVKWLSYGNDSKHAQADSHFFNRREFCFTLQGDIFVRYQAFKDGAALQEAILRRCPDKIDIGPVYSANPMDRHKFGVAFHPEERELVFDIDLTDYDDVRTCGSGGHICGKCWPLMSVAVKIIDKGLRDEFGFKHILWVYSGRRGIHCWVCDPSARQLSDEQRSAVASWFAMYKGHEEGKARVALLGGNMHPAVERAAGILRSAWVQTLLPAQQLLEDGPQCEALLRYLPEEGLVETVRKKWTEASRSRNAGNMDVNVVRWRALEEAVNERVREERSKKGVVNFKVLGPLERCVDEIIMAHAYPRLDMEVSKKMNHLLKAPFCVHPKTGKVCVPLDPNTVDDFDPVDGVPTVTSLLGELAAAKEAAEGGKRSAPVRLSCQLYATASSPASPRHMGAGSMQRRPYLPRLAGASTYYQYSSPGAAAVQPSNQPGPS</sequence>
<dbReference type="Gramene" id="PNW80312">
    <property type="protein sequence ID" value="PNW80312"/>
    <property type="gene ID" value="CHLRE_07g312350v5"/>
</dbReference>
<keyword evidence="7" id="KW-0479">Metal-binding</keyword>
<keyword evidence="2 9" id="KW-0240">DNA-directed RNA polymerase</keyword>
<dbReference type="GeneID" id="5726324"/>
<keyword evidence="12" id="KW-1185">Reference proteome</keyword>
<dbReference type="RefSeq" id="XP_042922381.1">
    <property type="nucleotide sequence ID" value="XM_043063813.1"/>
</dbReference>
<dbReference type="InParanoid" id="A0A2K3DIG3"/>
<dbReference type="ExpressionAtlas" id="A0A2K3DIG3">
    <property type="expression patterns" value="baseline and differential"/>
</dbReference>
<dbReference type="OrthoDB" id="19606at2759"/>
<dbReference type="CDD" id="cd04860">
    <property type="entry name" value="AE_Prim_S"/>
    <property type="match status" value="1"/>
</dbReference>
<evidence type="ECO:0000313" key="12">
    <source>
        <dbReference type="Proteomes" id="UP000006906"/>
    </source>
</evidence>
<feature type="region of interest" description="Disordered" evidence="10">
    <location>
        <begin position="1"/>
        <end position="20"/>
    </location>
</feature>
<dbReference type="STRING" id="3055.A0A2K3DIG3"/>
<name>A0A2K3DIG3_CHLRE</name>
<evidence type="ECO:0000256" key="2">
    <source>
        <dbReference type="ARBA" id="ARBA00022478"/>
    </source>
</evidence>
<dbReference type="Gene3D" id="3.90.920.10">
    <property type="entry name" value="DNA primase, PRIM domain"/>
    <property type="match status" value="1"/>
</dbReference>
<keyword evidence="4 9" id="KW-0808">Transferase</keyword>
<dbReference type="EC" id="2.7.7.-" evidence="9"/>
<dbReference type="PANTHER" id="PTHR10536">
    <property type="entry name" value="DNA PRIMASE SMALL SUBUNIT"/>
    <property type="match status" value="1"/>
</dbReference>
<evidence type="ECO:0000256" key="9">
    <source>
        <dbReference type="RuleBase" id="RU003514"/>
    </source>
</evidence>
<dbReference type="InterPro" id="IPR014052">
    <property type="entry name" value="DNA_primase_ssu_euk/arc"/>
</dbReference>
<protein>
    <recommendedName>
        <fullName evidence="9">DNA primase</fullName>
        <ecNumber evidence="9">2.7.7.-</ecNumber>
    </recommendedName>
</protein>
<dbReference type="GO" id="GO:0006269">
    <property type="term" value="P:DNA replication, synthesis of primer"/>
    <property type="evidence" value="ECO:0000318"/>
    <property type="project" value="GO_Central"/>
</dbReference>
<dbReference type="InterPro" id="IPR002755">
    <property type="entry name" value="DNA_primase_S"/>
</dbReference>
<comment type="similarity">
    <text evidence="1 9">Belongs to the eukaryotic-type primase small subunit family.</text>
</comment>
<evidence type="ECO:0000313" key="11">
    <source>
        <dbReference type="EMBL" id="PNW80312.1"/>
    </source>
</evidence>
<dbReference type="NCBIfam" id="TIGR00335">
    <property type="entry name" value="primase_sml"/>
    <property type="match status" value="1"/>
</dbReference>
<dbReference type="PaxDb" id="3055-EDP07207"/>
<evidence type="ECO:0000256" key="7">
    <source>
        <dbReference type="ARBA" id="ARBA00022723"/>
    </source>
</evidence>
<evidence type="ECO:0000256" key="4">
    <source>
        <dbReference type="ARBA" id="ARBA00022679"/>
    </source>
</evidence>